<dbReference type="SFLD" id="SFLDG01084">
    <property type="entry name" value="Uncharacterised_Radical_SAM_Su"/>
    <property type="match status" value="1"/>
</dbReference>
<dbReference type="Proteomes" id="UP001375743">
    <property type="component" value="Unassembled WGS sequence"/>
</dbReference>
<dbReference type="Pfam" id="PF04055">
    <property type="entry name" value="Radical_SAM"/>
    <property type="match status" value="1"/>
</dbReference>
<feature type="domain" description="Radical SAM core" evidence="4">
    <location>
        <begin position="62"/>
        <end position="299"/>
    </location>
</feature>
<keyword evidence="1" id="KW-0479">Metal-binding</keyword>
<dbReference type="InterPro" id="IPR006638">
    <property type="entry name" value="Elp3/MiaA/NifB-like_rSAM"/>
</dbReference>
<evidence type="ECO:0000313" key="5">
    <source>
        <dbReference type="EMBL" id="MEK0083212.1"/>
    </source>
</evidence>
<dbReference type="EMBL" id="JBBLZC010000007">
    <property type="protein sequence ID" value="MEK0083212.1"/>
    <property type="molecule type" value="Genomic_DNA"/>
</dbReference>
<dbReference type="PANTHER" id="PTHR43432">
    <property type="entry name" value="SLR0285 PROTEIN"/>
    <property type="match status" value="1"/>
</dbReference>
<dbReference type="RefSeq" id="WP_418159060.1">
    <property type="nucleotide sequence ID" value="NZ_JBBLZC010000007.1"/>
</dbReference>
<keyword evidence="2" id="KW-0408">Iron</keyword>
<dbReference type="NCBIfam" id="NF033668">
    <property type="entry name" value="rSAM_PA0069"/>
    <property type="match status" value="1"/>
</dbReference>
<dbReference type="Gene3D" id="3.80.30.30">
    <property type="match status" value="1"/>
</dbReference>
<organism evidence="5 6">
    <name type="scientific">Benzoatithermus flavus</name>
    <dbReference type="NCBI Taxonomy" id="3108223"/>
    <lineage>
        <taxon>Bacteria</taxon>
        <taxon>Pseudomonadati</taxon>
        <taxon>Pseudomonadota</taxon>
        <taxon>Alphaproteobacteria</taxon>
        <taxon>Geminicoccales</taxon>
        <taxon>Geminicoccaceae</taxon>
        <taxon>Benzoatithermus</taxon>
    </lineage>
</organism>
<accession>A0ABU8XPS6</accession>
<reference evidence="5 6" key="1">
    <citation type="submission" date="2024-01" db="EMBL/GenBank/DDBJ databases">
        <title>Multi-omics insights into the function and evolution of sodium benzoate biodegradation pathways in Benzoatithermus flavus gen. nov., sp. nov. from hot spring.</title>
        <authorList>
            <person name="Hu C.-J."/>
            <person name="Li W.-J."/>
        </authorList>
    </citation>
    <scope>NUCLEOTIDE SEQUENCE [LARGE SCALE GENOMIC DNA]</scope>
    <source>
        <strain evidence="5 6">SYSU G07066</strain>
    </source>
</reference>
<evidence type="ECO:0000259" key="4">
    <source>
        <dbReference type="PROSITE" id="PS51918"/>
    </source>
</evidence>
<dbReference type="InterPro" id="IPR040086">
    <property type="entry name" value="MJ0683-like"/>
</dbReference>
<dbReference type="InterPro" id="IPR058240">
    <property type="entry name" value="rSAM_sf"/>
</dbReference>
<name>A0ABU8XPS6_9PROT</name>
<dbReference type="SMART" id="SM00729">
    <property type="entry name" value="Elp3"/>
    <property type="match status" value="1"/>
</dbReference>
<dbReference type="PANTHER" id="PTHR43432:SF3">
    <property type="entry name" value="SLR0285 PROTEIN"/>
    <property type="match status" value="1"/>
</dbReference>
<dbReference type="CDD" id="cd01335">
    <property type="entry name" value="Radical_SAM"/>
    <property type="match status" value="1"/>
</dbReference>
<dbReference type="SUPFAM" id="SSF102114">
    <property type="entry name" value="Radical SAM enzymes"/>
    <property type="match status" value="1"/>
</dbReference>
<protein>
    <submittedName>
        <fullName evidence="5">PA0069 family radical SAM protein</fullName>
    </submittedName>
</protein>
<evidence type="ECO:0000256" key="2">
    <source>
        <dbReference type="ARBA" id="ARBA00023004"/>
    </source>
</evidence>
<evidence type="ECO:0000256" key="1">
    <source>
        <dbReference type="ARBA" id="ARBA00022723"/>
    </source>
</evidence>
<dbReference type="PROSITE" id="PS51918">
    <property type="entry name" value="RADICAL_SAM"/>
    <property type="match status" value="1"/>
</dbReference>
<sequence>MLPRAHKGRGATCNPEGRYERHAREAFDDGWGSLDELAMEPSPRTEALPDRARTIITHNQSPDVPFDQSINPYRGCEHGCIYCYARPTHAFLGLSPGLDFETRIFVKQDAARLLRQELAQPGYRCRPISLGANTDPYQPLERRLRVTRAILEVLAEARHPVGIVTKSALVCRDLDLLAPMARDGLANVHLSLTTLDPKIARTLEPRASSPQRRLMAMRTLAEAGVPVGVMVAPIIPGLTDAEIEAILEQAAAAGASTAGRVLLRLPYEVKDLFAGWLEAHFPLRARHVLSLVRQCRGGRLNDPDFGSRMRGQGAFAELIAQRFRKAVRRLGLDRRALPQRTDLFRRPTADGQLSLL</sequence>
<dbReference type="SFLD" id="SFLDS00029">
    <property type="entry name" value="Radical_SAM"/>
    <property type="match status" value="1"/>
</dbReference>
<proteinExistence type="predicted"/>
<evidence type="ECO:0000256" key="3">
    <source>
        <dbReference type="ARBA" id="ARBA00023014"/>
    </source>
</evidence>
<keyword evidence="3" id="KW-0411">Iron-sulfur</keyword>
<comment type="caution">
    <text evidence="5">The sequence shown here is derived from an EMBL/GenBank/DDBJ whole genome shotgun (WGS) entry which is preliminary data.</text>
</comment>
<evidence type="ECO:0000313" key="6">
    <source>
        <dbReference type="Proteomes" id="UP001375743"/>
    </source>
</evidence>
<keyword evidence="6" id="KW-1185">Reference proteome</keyword>
<dbReference type="InterPro" id="IPR007197">
    <property type="entry name" value="rSAM"/>
</dbReference>
<gene>
    <name evidence="5" type="ORF">U1T56_08610</name>
</gene>